<feature type="compositionally biased region" description="Polar residues" evidence="4">
    <location>
        <begin position="254"/>
        <end position="264"/>
    </location>
</feature>
<evidence type="ECO:0000313" key="7">
    <source>
        <dbReference type="Proteomes" id="UP000799440"/>
    </source>
</evidence>
<dbReference type="GO" id="GO:0005737">
    <property type="term" value="C:cytoplasm"/>
    <property type="evidence" value="ECO:0007669"/>
    <property type="project" value="TreeGrafter"/>
</dbReference>
<feature type="repeat" description="Pumilio" evidence="3">
    <location>
        <begin position="561"/>
        <end position="596"/>
    </location>
</feature>
<protein>
    <submittedName>
        <fullName evidence="6">ARM repeat-containing protein</fullName>
    </submittedName>
</protein>
<evidence type="ECO:0000256" key="4">
    <source>
        <dbReference type="SAM" id="MobiDB-lite"/>
    </source>
</evidence>
<dbReference type="EMBL" id="MU006602">
    <property type="protein sequence ID" value="KAF2742969.1"/>
    <property type="molecule type" value="Genomic_DNA"/>
</dbReference>
<feature type="domain" description="PUM-HD" evidence="5">
    <location>
        <begin position="503"/>
        <end position="854"/>
    </location>
</feature>
<feature type="region of interest" description="Disordered" evidence="4">
    <location>
        <begin position="359"/>
        <end position="389"/>
    </location>
</feature>
<dbReference type="Proteomes" id="UP000799440">
    <property type="component" value="Unassembled WGS sequence"/>
</dbReference>
<dbReference type="SMART" id="SM00025">
    <property type="entry name" value="Pumilio"/>
    <property type="match status" value="8"/>
</dbReference>
<feature type="compositionally biased region" description="Polar residues" evidence="4">
    <location>
        <begin position="359"/>
        <end position="377"/>
    </location>
</feature>
<dbReference type="Gene3D" id="1.25.10.10">
    <property type="entry name" value="Leucine-rich Repeat Variant"/>
    <property type="match status" value="1"/>
</dbReference>
<feature type="compositionally biased region" description="Polar residues" evidence="4">
    <location>
        <begin position="153"/>
        <end position="169"/>
    </location>
</feature>
<feature type="repeat" description="Pumilio" evidence="3">
    <location>
        <begin position="705"/>
        <end position="740"/>
    </location>
</feature>
<gene>
    <name evidence="6" type="ORF">M011DRAFT_253440</name>
</gene>
<feature type="region of interest" description="Disordered" evidence="4">
    <location>
        <begin position="25"/>
        <end position="70"/>
    </location>
</feature>
<dbReference type="GO" id="GO:0003730">
    <property type="term" value="F:mRNA 3'-UTR binding"/>
    <property type="evidence" value="ECO:0007669"/>
    <property type="project" value="TreeGrafter"/>
</dbReference>
<dbReference type="InterPro" id="IPR011989">
    <property type="entry name" value="ARM-like"/>
</dbReference>
<dbReference type="PROSITE" id="PS50302">
    <property type="entry name" value="PUM"/>
    <property type="match status" value="5"/>
</dbReference>
<dbReference type="AlphaFoldDB" id="A0A6A6UZ05"/>
<evidence type="ECO:0000256" key="1">
    <source>
        <dbReference type="ARBA" id="ARBA00022737"/>
    </source>
</evidence>
<keyword evidence="7" id="KW-1185">Reference proteome</keyword>
<feature type="region of interest" description="Disordered" evidence="4">
    <location>
        <begin position="188"/>
        <end position="275"/>
    </location>
</feature>
<evidence type="ECO:0000256" key="3">
    <source>
        <dbReference type="PROSITE-ProRule" id="PRU00317"/>
    </source>
</evidence>
<feature type="region of interest" description="Disordered" evidence="4">
    <location>
        <begin position="96"/>
        <end position="170"/>
    </location>
</feature>
<feature type="compositionally biased region" description="Polar residues" evidence="4">
    <location>
        <begin position="916"/>
        <end position="932"/>
    </location>
</feature>
<feature type="compositionally biased region" description="Polar residues" evidence="4">
    <location>
        <begin position="50"/>
        <end position="64"/>
    </location>
</feature>
<sequence length="932" mass="103975">MESNLTRHMPAFATSSRARELNGTLTLNGSTKDRSTASHDFEPSADIWNTPRNSMFEPSTQSTLRNRDNTSDLFENSVGLGSRNHRWENASVWNYSSNIGQGRPTLPSPPRRRSLAQVQPTQQVGPVSSLLPTSRPSNVQQVAHPDSTKSRLDPTSSDFTSFQNGNNRANGFGSFAFTPTDSIGLRQDASISPWSGTPSAHSPSGDRRSIATDYFGHSSGAPSQSGSLPPSRHGEPVSFSSDGDSLANAFQAYPRQTSSFSNPSGRPFAERSGSMQSDRLPFVRFPVEQNFSTAVAPSRPSIGSNGLYSMPQIDHSYGQNGALDKTDWTYAQPGTYTPDFSQPPSDTAIRFRPVNFDNRSTANSTGARQSPHYSNVHTPAKVDRSYPSRADDGLELGLVQSKLAGYQLQQQQQLQKHPQLQFDRRHMNNADYSVQPFVPQAMPTNITVNHLRNAHYYTQNALNMPSFATNSPFAVVPQSLPVDTVPMMVPPRGPREHMPYLDTCSALLKQFRTLSPAQRERWPLERIYGHIVEFAVDQNGSRFIQSKLRDAREEKRTVFAEMQNDVFKLMKDVYGNYVIQNFFQYGDQSQKRFLVKRMEGHVVELSQDTYACRVVQTALQYILTDQQTQLVGELNGHVLELVQNQNGNHVIQQAVQQVPPEHISFIIEAFRGRVGDLAHHQYGCRVIQRMLEYCAPPVKRFILDELHPVAGGLIADQFGNYVTQHIIVHGEDQDRERLIPLVLGDLLRFCKHKHASNVVETCIEYGIKQNEKNPDVFEILRRVTEPGPNGDIPLSSLIRDSYGNYVINKLLLWLPEPEYRQFDATVKQKLREIKESGTAAANSKQVVALDKKLALMPAERATRAEKERRSQVQRTSISSSADSVPEPPMLVSDVPSPQSSSLPSGNVSTRGDPVQSEKTPTTATAIEIQNFQ</sequence>
<dbReference type="SUPFAM" id="SSF48371">
    <property type="entry name" value="ARM repeat"/>
    <property type="match status" value="1"/>
</dbReference>
<dbReference type="PANTHER" id="PTHR12537:SF12">
    <property type="entry name" value="MATERNAL PROTEIN PUMILIO"/>
    <property type="match status" value="1"/>
</dbReference>
<dbReference type="InterPro" id="IPR001313">
    <property type="entry name" value="Pumilio_RNA-bd_rpt"/>
</dbReference>
<feature type="region of interest" description="Disordered" evidence="4">
    <location>
        <begin position="1"/>
        <end position="20"/>
    </location>
</feature>
<evidence type="ECO:0000313" key="6">
    <source>
        <dbReference type="EMBL" id="KAF2742969.1"/>
    </source>
</evidence>
<feature type="compositionally biased region" description="Polar residues" evidence="4">
    <location>
        <begin position="895"/>
        <end position="909"/>
    </location>
</feature>
<dbReference type="InterPro" id="IPR016024">
    <property type="entry name" value="ARM-type_fold"/>
</dbReference>
<proteinExistence type="predicted"/>
<dbReference type="OrthoDB" id="668540at2759"/>
<evidence type="ECO:0000259" key="5">
    <source>
        <dbReference type="PROSITE" id="PS50303"/>
    </source>
</evidence>
<comment type="function">
    <text evidence="2">RNA-binding nucleolar protein required for pre-rRNA processing. Involved in production of 18S rRNA and assembly of small ribosomal subunit.</text>
</comment>
<feature type="compositionally biased region" description="Polar residues" evidence="4">
    <location>
        <begin position="116"/>
        <end position="141"/>
    </location>
</feature>
<keyword evidence="1" id="KW-0677">Repeat</keyword>
<feature type="compositionally biased region" description="Polar residues" evidence="4">
    <location>
        <begin position="189"/>
        <end position="202"/>
    </location>
</feature>
<name>A0A6A6UZ05_9PLEO</name>
<feature type="region of interest" description="Disordered" evidence="4">
    <location>
        <begin position="860"/>
        <end position="932"/>
    </location>
</feature>
<dbReference type="InterPro" id="IPR033133">
    <property type="entry name" value="PUM-HD"/>
</dbReference>
<feature type="repeat" description="Pumilio" evidence="3">
    <location>
        <begin position="633"/>
        <end position="668"/>
    </location>
</feature>
<feature type="compositionally biased region" description="Basic and acidic residues" evidence="4">
    <location>
        <begin position="860"/>
        <end position="870"/>
    </location>
</feature>
<feature type="compositionally biased region" description="Polar residues" evidence="4">
    <location>
        <begin position="872"/>
        <end position="882"/>
    </location>
</feature>
<reference evidence="6" key="1">
    <citation type="journal article" date="2020" name="Stud. Mycol.">
        <title>101 Dothideomycetes genomes: a test case for predicting lifestyles and emergence of pathogens.</title>
        <authorList>
            <person name="Haridas S."/>
            <person name="Albert R."/>
            <person name="Binder M."/>
            <person name="Bloem J."/>
            <person name="Labutti K."/>
            <person name="Salamov A."/>
            <person name="Andreopoulos B."/>
            <person name="Baker S."/>
            <person name="Barry K."/>
            <person name="Bills G."/>
            <person name="Bluhm B."/>
            <person name="Cannon C."/>
            <person name="Castanera R."/>
            <person name="Culley D."/>
            <person name="Daum C."/>
            <person name="Ezra D."/>
            <person name="Gonzalez J."/>
            <person name="Henrissat B."/>
            <person name="Kuo A."/>
            <person name="Liang C."/>
            <person name="Lipzen A."/>
            <person name="Lutzoni F."/>
            <person name="Magnuson J."/>
            <person name="Mondo S."/>
            <person name="Nolan M."/>
            <person name="Ohm R."/>
            <person name="Pangilinan J."/>
            <person name="Park H.-J."/>
            <person name="Ramirez L."/>
            <person name="Alfaro M."/>
            <person name="Sun H."/>
            <person name="Tritt A."/>
            <person name="Yoshinaga Y."/>
            <person name="Zwiers L.-H."/>
            <person name="Turgeon B."/>
            <person name="Goodwin S."/>
            <person name="Spatafora J."/>
            <person name="Crous P."/>
            <person name="Grigoriev I."/>
        </authorList>
    </citation>
    <scope>NUCLEOTIDE SEQUENCE</scope>
    <source>
        <strain evidence="6">CBS 119925</strain>
    </source>
</reference>
<dbReference type="Pfam" id="PF00806">
    <property type="entry name" value="PUF"/>
    <property type="match status" value="8"/>
</dbReference>
<dbReference type="GO" id="GO:0000288">
    <property type="term" value="P:nuclear-transcribed mRNA catabolic process, deadenylation-dependent decay"/>
    <property type="evidence" value="ECO:0007669"/>
    <property type="project" value="TreeGrafter"/>
</dbReference>
<accession>A0A6A6UZ05</accession>
<feature type="repeat" description="Pumilio" evidence="3">
    <location>
        <begin position="669"/>
        <end position="704"/>
    </location>
</feature>
<evidence type="ECO:0000256" key="2">
    <source>
        <dbReference type="ARBA" id="ARBA00024893"/>
    </source>
</evidence>
<dbReference type="CDD" id="cd07920">
    <property type="entry name" value="Pumilio"/>
    <property type="match status" value="1"/>
</dbReference>
<dbReference type="PROSITE" id="PS50303">
    <property type="entry name" value="PUM_HD"/>
    <property type="match status" value="1"/>
</dbReference>
<organism evidence="6 7">
    <name type="scientific">Sporormia fimetaria CBS 119925</name>
    <dbReference type="NCBI Taxonomy" id="1340428"/>
    <lineage>
        <taxon>Eukaryota</taxon>
        <taxon>Fungi</taxon>
        <taxon>Dikarya</taxon>
        <taxon>Ascomycota</taxon>
        <taxon>Pezizomycotina</taxon>
        <taxon>Dothideomycetes</taxon>
        <taxon>Pleosporomycetidae</taxon>
        <taxon>Pleosporales</taxon>
        <taxon>Sporormiaceae</taxon>
        <taxon>Sporormia</taxon>
    </lineage>
</organism>
<dbReference type="InterPro" id="IPR033712">
    <property type="entry name" value="Pumilio_RNA-bd"/>
</dbReference>
<feature type="compositionally biased region" description="Basic and acidic residues" evidence="4">
    <location>
        <begin position="31"/>
        <end position="42"/>
    </location>
</feature>
<feature type="repeat" description="Pumilio" evidence="3">
    <location>
        <begin position="597"/>
        <end position="632"/>
    </location>
</feature>
<dbReference type="PANTHER" id="PTHR12537">
    <property type="entry name" value="RNA BINDING PROTEIN PUMILIO-RELATED"/>
    <property type="match status" value="1"/>
</dbReference>
<feature type="compositionally biased region" description="Basic and acidic residues" evidence="4">
    <location>
        <begin position="380"/>
        <end position="389"/>
    </location>
</feature>